<dbReference type="AlphaFoldDB" id="B9CZI3"/>
<dbReference type="STRING" id="553218.CAMRE0001_1541"/>
<proteinExistence type="predicted"/>
<dbReference type="Proteomes" id="UP000003082">
    <property type="component" value="Unassembled WGS sequence"/>
</dbReference>
<reference evidence="1 2" key="1">
    <citation type="submission" date="2008-08" db="EMBL/GenBank/DDBJ databases">
        <authorList>
            <person name="Madupu R."/>
            <person name="Durkin A.S."/>
            <person name="Torralba M."/>
            <person name="Methe B."/>
            <person name="Sutton G.G."/>
            <person name="Strausberg R.L."/>
            <person name="Nelson K.E."/>
        </authorList>
    </citation>
    <scope>NUCLEOTIDE SEQUENCE [LARGE SCALE GENOMIC DNA]</scope>
    <source>
        <strain evidence="1 2">RM3267</strain>
    </source>
</reference>
<evidence type="ECO:0000313" key="1">
    <source>
        <dbReference type="EMBL" id="EEF14963.1"/>
    </source>
</evidence>
<organism evidence="1 2">
    <name type="scientific">Campylobacter rectus RM3267</name>
    <dbReference type="NCBI Taxonomy" id="553218"/>
    <lineage>
        <taxon>Bacteria</taxon>
        <taxon>Pseudomonadati</taxon>
        <taxon>Campylobacterota</taxon>
        <taxon>Epsilonproteobacteria</taxon>
        <taxon>Campylobacterales</taxon>
        <taxon>Campylobacteraceae</taxon>
        <taxon>Campylobacter</taxon>
    </lineage>
</organism>
<name>B9CZI3_CAMRE</name>
<sequence>MLARVKFDVQSNQILIRFLTKFDSNSTSYFVFMKAPDNQIKIGAKCKAIKKCESIFRV</sequence>
<accession>B9CZI3</accession>
<keyword evidence="2" id="KW-1185">Reference proteome</keyword>
<gene>
    <name evidence="1" type="ORF">CAMRE0001_1541</name>
</gene>
<dbReference type="EMBL" id="ACFU01000003">
    <property type="protein sequence ID" value="EEF14963.1"/>
    <property type="molecule type" value="Genomic_DNA"/>
</dbReference>
<evidence type="ECO:0000313" key="2">
    <source>
        <dbReference type="Proteomes" id="UP000003082"/>
    </source>
</evidence>
<comment type="caution">
    <text evidence="1">The sequence shown here is derived from an EMBL/GenBank/DDBJ whole genome shotgun (WGS) entry which is preliminary data.</text>
</comment>
<protein>
    <submittedName>
        <fullName evidence="1">Uncharacterized protein</fullName>
    </submittedName>
</protein>